<accession>A0ABU7TYY1</accession>
<dbReference type="Proteomes" id="UP001312908">
    <property type="component" value="Unassembled WGS sequence"/>
</dbReference>
<comment type="pathway">
    <text evidence="1 6">Carbohydrate biosynthesis; dTDP-L-rhamnose biosynthesis.</text>
</comment>
<evidence type="ECO:0000256" key="4">
    <source>
        <dbReference type="ARBA" id="ARBA00017099"/>
    </source>
</evidence>
<evidence type="ECO:0000259" key="7">
    <source>
        <dbReference type="Pfam" id="PF04321"/>
    </source>
</evidence>
<evidence type="ECO:0000313" key="8">
    <source>
        <dbReference type="EMBL" id="MEE8657637.1"/>
    </source>
</evidence>
<dbReference type="InterPro" id="IPR005913">
    <property type="entry name" value="dTDP_dehydrorham_reduct"/>
</dbReference>
<proteinExistence type="inferred from homology"/>
<evidence type="ECO:0000256" key="6">
    <source>
        <dbReference type="RuleBase" id="RU364082"/>
    </source>
</evidence>
<comment type="function">
    <text evidence="6">Catalyzes the reduction of dTDP-6-deoxy-L-lyxo-4-hexulose to yield dTDP-L-rhamnose.</text>
</comment>
<sequence length="301" mass="32612">MTENNQQKILVTGGSGQLATSLRKRAPGEVIIIGRPEFDFDRPKSILEALARYRPSAVVNAAAWTAVDLAESHEAEAKAANQTGPEIIARYCREARVPFIHVSTDYVFSGDKGAPYQETDPIAPCTVYGRTKADGEAAVMAANPESVILRTSWVYAPHGKNFVRTMLNAGAKNPRLKVVADQRGNPTNADDLAEAVLEIMHRLLSKEQGDALGGIYHAAGTGETTWHGLAVAALEDAVSHGQPFPEEVTPIATEDWPTPAKRPMDSRLSCQKLKEVFGVELPDWRVSLKRAVGEVFTGKSV</sequence>
<name>A0ABU7TYY1_9PROT</name>
<organism evidence="8 9">
    <name type="scientific">Sorlinia euscelidii</name>
    <dbReference type="NCBI Taxonomy" id="3081148"/>
    <lineage>
        <taxon>Bacteria</taxon>
        <taxon>Pseudomonadati</taxon>
        <taxon>Pseudomonadota</taxon>
        <taxon>Alphaproteobacteria</taxon>
        <taxon>Acetobacterales</taxon>
        <taxon>Acetobacteraceae</taxon>
        <taxon>Sorlinia</taxon>
    </lineage>
</organism>
<keyword evidence="6" id="KW-0521">NADP</keyword>
<dbReference type="InterPro" id="IPR036291">
    <property type="entry name" value="NAD(P)-bd_dom_sf"/>
</dbReference>
<comment type="caution">
    <text evidence="8">The sequence shown here is derived from an EMBL/GenBank/DDBJ whole genome shotgun (WGS) entry which is preliminary data.</text>
</comment>
<dbReference type="RefSeq" id="WP_394818652.1">
    <property type="nucleotide sequence ID" value="NZ_JAWJZY010000001.1"/>
</dbReference>
<comment type="similarity">
    <text evidence="2 6">Belongs to the dTDP-4-dehydrorhamnose reductase family.</text>
</comment>
<dbReference type="CDD" id="cd05254">
    <property type="entry name" value="dTDP_HR_like_SDR_e"/>
    <property type="match status" value="1"/>
</dbReference>
<dbReference type="InterPro" id="IPR029903">
    <property type="entry name" value="RmlD-like-bd"/>
</dbReference>
<dbReference type="Gene3D" id="3.90.25.10">
    <property type="entry name" value="UDP-galactose 4-epimerase, domain 1"/>
    <property type="match status" value="1"/>
</dbReference>
<feature type="domain" description="RmlD-like substrate binding" evidence="7">
    <location>
        <begin position="8"/>
        <end position="294"/>
    </location>
</feature>
<dbReference type="Pfam" id="PF04321">
    <property type="entry name" value="RmlD_sub_bind"/>
    <property type="match status" value="1"/>
</dbReference>
<protein>
    <recommendedName>
        <fullName evidence="4 6">dTDP-4-dehydrorhamnose reductase</fullName>
        <ecNumber evidence="3 6">1.1.1.133</ecNumber>
    </recommendedName>
</protein>
<comment type="cofactor">
    <cofactor evidence="6">
        <name>Mg(2+)</name>
        <dbReference type="ChEBI" id="CHEBI:18420"/>
    </cofactor>
    <text evidence="6">Binds 1 Mg(2+) ion per monomer.</text>
</comment>
<evidence type="ECO:0000256" key="1">
    <source>
        <dbReference type="ARBA" id="ARBA00004781"/>
    </source>
</evidence>
<reference evidence="8 9" key="1">
    <citation type="submission" date="2023-10" db="EMBL/GenBank/DDBJ databases">
        <title>Sorlinia euscelidii gen. nov., sp. nov., an acetic acid bacteria isolated from the gut of Euscelidius variegatus emitter.</title>
        <authorList>
            <person name="Michoud G."/>
            <person name="Marasco R."/>
            <person name="Seferji K."/>
            <person name="Gonella E."/>
            <person name="Garuglieri E."/>
            <person name="Alma A."/>
            <person name="Mapelli F."/>
            <person name="Borin S."/>
            <person name="Daffonchio D."/>
            <person name="Crotti E."/>
        </authorList>
    </citation>
    <scope>NUCLEOTIDE SEQUENCE [LARGE SCALE GENOMIC DNA]</scope>
    <source>
        <strain evidence="8 9">EV16P</strain>
    </source>
</reference>
<dbReference type="EMBL" id="JAWJZY010000001">
    <property type="protein sequence ID" value="MEE8657637.1"/>
    <property type="molecule type" value="Genomic_DNA"/>
</dbReference>
<evidence type="ECO:0000256" key="2">
    <source>
        <dbReference type="ARBA" id="ARBA00010944"/>
    </source>
</evidence>
<comment type="catalytic activity">
    <reaction evidence="5 6">
        <text>dTDP-beta-L-rhamnose + NADP(+) = dTDP-4-dehydro-beta-L-rhamnose + NADPH + H(+)</text>
        <dbReference type="Rhea" id="RHEA:21796"/>
        <dbReference type="ChEBI" id="CHEBI:15378"/>
        <dbReference type="ChEBI" id="CHEBI:57510"/>
        <dbReference type="ChEBI" id="CHEBI:57783"/>
        <dbReference type="ChEBI" id="CHEBI:58349"/>
        <dbReference type="ChEBI" id="CHEBI:62830"/>
        <dbReference type="EC" id="1.1.1.133"/>
    </reaction>
</comment>
<dbReference type="PANTHER" id="PTHR10491:SF4">
    <property type="entry name" value="METHIONINE ADENOSYLTRANSFERASE 2 SUBUNIT BETA"/>
    <property type="match status" value="1"/>
</dbReference>
<dbReference type="PANTHER" id="PTHR10491">
    <property type="entry name" value="DTDP-4-DEHYDRORHAMNOSE REDUCTASE"/>
    <property type="match status" value="1"/>
</dbReference>
<keyword evidence="9" id="KW-1185">Reference proteome</keyword>
<evidence type="ECO:0000256" key="3">
    <source>
        <dbReference type="ARBA" id="ARBA00012929"/>
    </source>
</evidence>
<dbReference type="SUPFAM" id="SSF51735">
    <property type="entry name" value="NAD(P)-binding Rossmann-fold domains"/>
    <property type="match status" value="1"/>
</dbReference>
<gene>
    <name evidence="8" type="ORF">DOFOFD_01205</name>
</gene>
<evidence type="ECO:0000313" key="9">
    <source>
        <dbReference type="Proteomes" id="UP001312908"/>
    </source>
</evidence>
<keyword evidence="6" id="KW-0560">Oxidoreductase</keyword>
<evidence type="ECO:0000256" key="5">
    <source>
        <dbReference type="ARBA" id="ARBA00048200"/>
    </source>
</evidence>
<dbReference type="EC" id="1.1.1.133" evidence="3 6"/>
<dbReference type="NCBIfam" id="TIGR01214">
    <property type="entry name" value="rmlD"/>
    <property type="match status" value="1"/>
</dbReference>
<dbReference type="Gene3D" id="3.40.50.720">
    <property type="entry name" value="NAD(P)-binding Rossmann-like Domain"/>
    <property type="match status" value="1"/>
</dbReference>